<dbReference type="AlphaFoldDB" id="A0A3P7P4T8"/>
<name>A0A3P7P4T8_DIBLA</name>
<feature type="compositionally biased region" description="Polar residues" evidence="2">
    <location>
        <begin position="319"/>
        <end position="330"/>
    </location>
</feature>
<evidence type="ECO:0000256" key="1">
    <source>
        <dbReference type="SAM" id="Coils"/>
    </source>
</evidence>
<feature type="compositionally biased region" description="Low complexity" evidence="2">
    <location>
        <begin position="218"/>
        <end position="229"/>
    </location>
</feature>
<accession>A0A3P7P4T8</accession>
<reference evidence="3 4" key="1">
    <citation type="submission" date="2018-11" db="EMBL/GenBank/DDBJ databases">
        <authorList>
            <consortium name="Pathogen Informatics"/>
        </authorList>
    </citation>
    <scope>NUCLEOTIDE SEQUENCE [LARGE SCALE GENOMIC DNA]</scope>
</reference>
<feature type="region of interest" description="Disordered" evidence="2">
    <location>
        <begin position="215"/>
        <end position="247"/>
    </location>
</feature>
<feature type="coiled-coil region" evidence="1">
    <location>
        <begin position="187"/>
        <end position="214"/>
    </location>
</feature>
<organism evidence="3 4">
    <name type="scientific">Dibothriocephalus latus</name>
    <name type="common">Fish tapeworm</name>
    <name type="synonym">Diphyllobothrium latum</name>
    <dbReference type="NCBI Taxonomy" id="60516"/>
    <lineage>
        <taxon>Eukaryota</taxon>
        <taxon>Metazoa</taxon>
        <taxon>Spiralia</taxon>
        <taxon>Lophotrochozoa</taxon>
        <taxon>Platyhelminthes</taxon>
        <taxon>Cestoda</taxon>
        <taxon>Eucestoda</taxon>
        <taxon>Diphyllobothriidea</taxon>
        <taxon>Diphyllobothriidae</taxon>
        <taxon>Dibothriocephalus</taxon>
    </lineage>
</organism>
<dbReference type="Proteomes" id="UP000281553">
    <property type="component" value="Unassembled WGS sequence"/>
</dbReference>
<evidence type="ECO:0000313" key="3">
    <source>
        <dbReference type="EMBL" id="VDN15252.1"/>
    </source>
</evidence>
<evidence type="ECO:0000256" key="2">
    <source>
        <dbReference type="SAM" id="MobiDB-lite"/>
    </source>
</evidence>
<protein>
    <submittedName>
        <fullName evidence="3">Uncharacterized protein</fullName>
    </submittedName>
</protein>
<feature type="region of interest" description="Disordered" evidence="2">
    <location>
        <begin position="299"/>
        <end position="330"/>
    </location>
</feature>
<keyword evidence="1" id="KW-0175">Coiled coil</keyword>
<proteinExistence type="predicted"/>
<sequence>MSAFPPKVIEDLDLEIKARDEIIGKLVNKNRSLTLAYGDLWDKYESKEADLSIQLQNIRARVAETTKHLKQASGQSRATKEVVSAVLEGQRRLSQHSNQPSKWNTSCPGCSEVFGFAEAICNAAIVSSHVSDKFAALEGLLAKQKLRKDSSQPPQPSACNSAEVSSVLREVFAIFEPVLESPPVKEMKELEQRLKEAEAEVARLTELTKRLQRDLQESQLSQSRTSVSSFAPSESRRQKGEETLTSESEALIAAKQLELEELRRQDINWDSKVVPLLEMSAEIAAMRKSAATSSAKRVVKEAETVAPPPLTSSTEEDVSQGSSVTYTRTDGPQSLDLAELEARIAEVRADLSNFVRIFSQEE</sequence>
<keyword evidence="4" id="KW-1185">Reference proteome</keyword>
<gene>
    <name evidence="3" type="ORF">DILT_LOCUS11083</name>
</gene>
<evidence type="ECO:0000313" key="4">
    <source>
        <dbReference type="Proteomes" id="UP000281553"/>
    </source>
</evidence>
<dbReference type="EMBL" id="UYRU01061894">
    <property type="protein sequence ID" value="VDN15252.1"/>
    <property type="molecule type" value="Genomic_DNA"/>
</dbReference>
<feature type="non-terminal residue" evidence="3">
    <location>
        <position position="362"/>
    </location>
</feature>